<dbReference type="AlphaFoldDB" id="A0A1G9PDR8"/>
<dbReference type="GO" id="GO:0003700">
    <property type="term" value="F:DNA-binding transcription factor activity"/>
    <property type="evidence" value="ECO:0007669"/>
    <property type="project" value="InterPro"/>
</dbReference>
<dbReference type="InterPro" id="IPR036390">
    <property type="entry name" value="WH_DNA-bd_sf"/>
</dbReference>
<dbReference type="RefSeq" id="WP_157672454.1">
    <property type="nucleotide sequence ID" value="NZ_LT629700.1"/>
</dbReference>
<dbReference type="PANTHER" id="PTHR42756:SF1">
    <property type="entry name" value="TRANSCRIPTIONAL REPRESSOR OF EMRAB OPERON"/>
    <property type="match status" value="1"/>
</dbReference>
<dbReference type="Pfam" id="PF12802">
    <property type="entry name" value="MarR_2"/>
    <property type="match status" value="1"/>
</dbReference>
<dbReference type="SMART" id="SM00347">
    <property type="entry name" value="HTH_MARR"/>
    <property type="match status" value="1"/>
</dbReference>
<proteinExistence type="predicted"/>
<dbReference type="OrthoDB" id="5148120at2"/>
<keyword evidence="3" id="KW-0804">Transcription</keyword>
<evidence type="ECO:0000256" key="1">
    <source>
        <dbReference type="ARBA" id="ARBA00023015"/>
    </source>
</evidence>
<keyword evidence="2 5" id="KW-0238">DNA-binding</keyword>
<organism evidence="5 6">
    <name type="scientific">Corynebacterium mycetoides</name>
    <dbReference type="NCBI Taxonomy" id="38302"/>
    <lineage>
        <taxon>Bacteria</taxon>
        <taxon>Bacillati</taxon>
        <taxon>Actinomycetota</taxon>
        <taxon>Actinomycetes</taxon>
        <taxon>Mycobacteriales</taxon>
        <taxon>Corynebacteriaceae</taxon>
        <taxon>Corynebacterium</taxon>
    </lineage>
</organism>
<dbReference type="Gene3D" id="1.10.10.10">
    <property type="entry name" value="Winged helix-like DNA-binding domain superfamily/Winged helix DNA-binding domain"/>
    <property type="match status" value="1"/>
</dbReference>
<dbReference type="InterPro" id="IPR000835">
    <property type="entry name" value="HTH_MarR-typ"/>
</dbReference>
<dbReference type="PRINTS" id="PR00598">
    <property type="entry name" value="HTHMARR"/>
</dbReference>
<keyword evidence="6" id="KW-1185">Reference proteome</keyword>
<keyword evidence="1" id="KW-0805">Transcription regulation</keyword>
<evidence type="ECO:0000259" key="4">
    <source>
        <dbReference type="PROSITE" id="PS50995"/>
    </source>
</evidence>
<dbReference type="EMBL" id="LT629700">
    <property type="protein sequence ID" value="SDL96367.1"/>
    <property type="molecule type" value="Genomic_DNA"/>
</dbReference>
<evidence type="ECO:0000256" key="3">
    <source>
        <dbReference type="ARBA" id="ARBA00023163"/>
    </source>
</evidence>
<dbReference type="STRING" id="38302.SAMN04488535_1396"/>
<dbReference type="PANTHER" id="PTHR42756">
    <property type="entry name" value="TRANSCRIPTIONAL REGULATOR, MARR"/>
    <property type="match status" value="1"/>
</dbReference>
<accession>A0A1G9PDR8</accession>
<evidence type="ECO:0000256" key="2">
    <source>
        <dbReference type="ARBA" id="ARBA00023125"/>
    </source>
</evidence>
<name>A0A1G9PDR8_9CORY</name>
<dbReference type="Proteomes" id="UP000199350">
    <property type="component" value="Chromosome I"/>
</dbReference>
<evidence type="ECO:0000313" key="5">
    <source>
        <dbReference type="EMBL" id="SDL96367.1"/>
    </source>
</evidence>
<protein>
    <submittedName>
        <fullName evidence="5">DNA-binding transcriptional regulator, MarR family</fullName>
    </submittedName>
</protein>
<sequence length="124" mass="14140">MLLKRVRGARITRQLDLTFNESLVLSTIRDNPGITSGDIAEHLQSDKSTISRQLATLHTRGYVDKRKRDGNHRINDLALTSAGARALEQADDTWIRLTEAQLEGWTQREKDDFLALLRKFNAPR</sequence>
<dbReference type="SUPFAM" id="SSF46785">
    <property type="entry name" value="Winged helix' DNA-binding domain"/>
    <property type="match status" value="1"/>
</dbReference>
<dbReference type="GO" id="GO:0003677">
    <property type="term" value="F:DNA binding"/>
    <property type="evidence" value="ECO:0007669"/>
    <property type="project" value="UniProtKB-KW"/>
</dbReference>
<evidence type="ECO:0000313" key="6">
    <source>
        <dbReference type="Proteomes" id="UP000199350"/>
    </source>
</evidence>
<reference evidence="6" key="1">
    <citation type="submission" date="2016-10" db="EMBL/GenBank/DDBJ databases">
        <authorList>
            <person name="Varghese N."/>
            <person name="Submissions S."/>
        </authorList>
    </citation>
    <scope>NUCLEOTIDE SEQUENCE [LARGE SCALE GENOMIC DNA]</scope>
    <source>
        <strain evidence="6">DSM 20632</strain>
    </source>
</reference>
<dbReference type="InterPro" id="IPR036388">
    <property type="entry name" value="WH-like_DNA-bd_sf"/>
</dbReference>
<feature type="domain" description="HTH marR-type" evidence="4">
    <location>
        <begin position="1"/>
        <end position="122"/>
    </location>
</feature>
<gene>
    <name evidence="5" type="ORF">SAMN04488535_1396</name>
</gene>
<dbReference type="PROSITE" id="PS50995">
    <property type="entry name" value="HTH_MARR_2"/>
    <property type="match status" value="1"/>
</dbReference>